<evidence type="ECO:0000313" key="1">
    <source>
        <dbReference type="EMBL" id="MRN56850.1"/>
    </source>
</evidence>
<evidence type="ECO:0000313" key="2">
    <source>
        <dbReference type="Proteomes" id="UP000463051"/>
    </source>
</evidence>
<organism evidence="1 2">
    <name type="scientific">Paenibacillus monticola</name>
    <dbReference type="NCBI Taxonomy" id="2666075"/>
    <lineage>
        <taxon>Bacteria</taxon>
        <taxon>Bacillati</taxon>
        <taxon>Bacillota</taxon>
        <taxon>Bacilli</taxon>
        <taxon>Bacillales</taxon>
        <taxon>Paenibacillaceae</taxon>
        <taxon>Paenibacillus</taxon>
    </lineage>
</organism>
<dbReference type="EMBL" id="WJXB01000016">
    <property type="protein sequence ID" value="MRN56850.1"/>
    <property type="molecule type" value="Genomic_DNA"/>
</dbReference>
<dbReference type="AlphaFoldDB" id="A0A7X2HB87"/>
<protein>
    <submittedName>
        <fullName evidence="1">DUF2313 domain-containing protein</fullName>
    </submittedName>
</protein>
<accession>A0A7X2HB87</accession>
<dbReference type="RefSeq" id="WP_154122344.1">
    <property type="nucleotide sequence ID" value="NZ_WJXB01000016.1"/>
</dbReference>
<gene>
    <name evidence="1" type="ORF">GJB61_28265</name>
</gene>
<dbReference type="Proteomes" id="UP000463051">
    <property type="component" value="Unassembled WGS sequence"/>
</dbReference>
<sequence>MIPLRYRQMLPPYWYEIDMADRHFSVMEKEMSEREQTIEDLGNQFILQRTTWALSVWEWIYFRQNQTGTAEQRREAIRRKKWANRSFMLPLLRLTANKHGLLLGITEDFLNKEIHFEFSVNQPVNMVALESDFEYIRPVHIRKAVFSSKIPEQIINVQGFGYSHRVDFPICGFEVPFGGG</sequence>
<proteinExistence type="predicted"/>
<dbReference type="InterPro" id="IPR018755">
    <property type="entry name" value="Phage_Mu_Gp48"/>
</dbReference>
<comment type="caution">
    <text evidence="1">The sequence shown here is derived from an EMBL/GenBank/DDBJ whole genome shotgun (WGS) entry which is preliminary data.</text>
</comment>
<dbReference type="Pfam" id="PF10076">
    <property type="entry name" value="Phage_Mu_Gp48"/>
    <property type="match status" value="1"/>
</dbReference>
<reference evidence="1 2" key="1">
    <citation type="submission" date="2019-11" db="EMBL/GenBank/DDBJ databases">
        <title>Paenibacillus monticola sp. nov., a novel PGPR strain isolated from mountain sample in China.</title>
        <authorList>
            <person name="Zhao Q."/>
            <person name="Li H.-P."/>
            <person name="Zhang J.-L."/>
        </authorList>
    </citation>
    <scope>NUCLEOTIDE SEQUENCE [LARGE SCALE GENOMIC DNA]</scope>
    <source>
        <strain evidence="1 2">LC-T2</strain>
    </source>
</reference>
<name>A0A7X2HB87_9BACL</name>
<keyword evidence="2" id="KW-1185">Reference proteome</keyword>